<evidence type="ECO:0000313" key="1">
    <source>
        <dbReference type="EMBL" id="KAL0839893.1"/>
    </source>
</evidence>
<evidence type="ECO:0000313" key="2">
    <source>
        <dbReference type="Proteomes" id="UP001549921"/>
    </source>
</evidence>
<organism evidence="1 2">
    <name type="scientific">Loxostege sticticalis</name>
    <name type="common">Beet webworm moth</name>
    <dbReference type="NCBI Taxonomy" id="481309"/>
    <lineage>
        <taxon>Eukaryota</taxon>
        <taxon>Metazoa</taxon>
        <taxon>Ecdysozoa</taxon>
        <taxon>Arthropoda</taxon>
        <taxon>Hexapoda</taxon>
        <taxon>Insecta</taxon>
        <taxon>Pterygota</taxon>
        <taxon>Neoptera</taxon>
        <taxon>Endopterygota</taxon>
        <taxon>Lepidoptera</taxon>
        <taxon>Glossata</taxon>
        <taxon>Ditrysia</taxon>
        <taxon>Pyraloidea</taxon>
        <taxon>Crambidae</taxon>
        <taxon>Pyraustinae</taxon>
        <taxon>Loxostege</taxon>
    </lineage>
</organism>
<gene>
    <name evidence="1" type="ORF">ABMA28_016516</name>
</gene>
<name>A0ABD0TC47_LOXSC</name>
<dbReference type="Proteomes" id="UP001549921">
    <property type="component" value="Unassembled WGS sequence"/>
</dbReference>
<accession>A0ABD0TC47</accession>
<protein>
    <recommendedName>
        <fullName evidence="3">Reverse transcriptase</fullName>
    </recommendedName>
</protein>
<sequence>MSDPTIPPTSSDLYVRCEQCSQPRYFKGSRGLKIHESRVHRQDSLNTTSLPHPNVVPPSVSYDDVPLWKRLSSLKCNRPLVKRIPRGARISVARALSQCISQVVKFNNLSSWDQLLTFAYRTLYAGRRHVNEGSLSQLIKDNCTNSDPLPHLPFPTNSSNRNSSSNNIKGAAHLLFSNDVFAPDNPETLSALLSKHPLPSPTLRLPDPPLQSDPSLIVTSNDIQAALFSFKKGSAGGLDGLTPQHLKDLVSSDAGDAASSLLANLTSLVNLMLSGRVDERIIDILYGANLIALKKKDGGIRPIAIGRANS</sequence>
<reference evidence="1 2" key="1">
    <citation type="submission" date="2024-06" db="EMBL/GenBank/DDBJ databases">
        <title>A chromosome-level genome assembly of beet webworm, Loxostege sticticalis.</title>
        <authorList>
            <person name="Zhang Y."/>
        </authorList>
    </citation>
    <scope>NUCLEOTIDE SEQUENCE [LARGE SCALE GENOMIC DNA]</scope>
    <source>
        <strain evidence="1">AQ028</strain>
        <tissue evidence="1">Male pupae</tissue>
    </source>
</reference>
<dbReference type="AlphaFoldDB" id="A0ABD0TC47"/>
<comment type="caution">
    <text evidence="1">The sequence shown here is derived from an EMBL/GenBank/DDBJ whole genome shotgun (WGS) entry which is preliminary data.</text>
</comment>
<evidence type="ECO:0008006" key="3">
    <source>
        <dbReference type="Google" id="ProtNLM"/>
    </source>
</evidence>
<proteinExistence type="predicted"/>
<dbReference type="EMBL" id="JBEDNZ010000008">
    <property type="protein sequence ID" value="KAL0839893.1"/>
    <property type="molecule type" value="Genomic_DNA"/>
</dbReference>